<name>A0A4Y2RVG8_ARAVE</name>
<evidence type="ECO:0000313" key="3">
    <source>
        <dbReference type="Proteomes" id="UP000499080"/>
    </source>
</evidence>
<accession>A0A4Y2RVG8</accession>
<proteinExistence type="predicted"/>
<evidence type="ECO:0000313" key="2">
    <source>
        <dbReference type="EMBL" id="GBN79239.1"/>
    </source>
</evidence>
<dbReference type="Proteomes" id="UP000499080">
    <property type="component" value="Unassembled WGS sequence"/>
</dbReference>
<dbReference type="AlphaFoldDB" id="A0A4Y2RVG8"/>
<sequence length="157" mass="18377">MLSPAKPERRSSHSRQRGNPGYYKRIDLRNLIFIFNPVSSAKLRLQNIPRNFELTLINLPYEISLSLGARRKTCGYHRNLKTNSTMLKTNQKIRQSYDAVLDRFPYLHPRRELKTKAYPSNQKRYTEQNANSWRNLGEENGKSINLTCYEAVENAIC</sequence>
<gene>
    <name evidence="2" type="ORF">AVEN_241906_1</name>
</gene>
<feature type="region of interest" description="Disordered" evidence="1">
    <location>
        <begin position="1"/>
        <end position="21"/>
    </location>
</feature>
<keyword evidence="3" id="KW-1185">Reference proteome</keyword>
<organism evidence="2 3">
    <name type="scientific">Araneus ventricosus</name>
    <name type="common">Orbweaver spider</name>
    <name type="synonym">Epeira ventricosa</name>
    <dbReference type="NCBI Taxonomy" id="182803"/>
    <lineage>
        <taxon>Eukaryota</taxon>
        <taxon>Metazoa</taxon>
        <taxon>Ecdysozoa</taxon>
        <taxon>Arthropoda</taxon>
        <taxon>Chelicerata</taxon>
        <taxon>Arachnida</taxon>
        <taxon>Araneae</taxon>
        <taxon>Araneomorphae</taxon>
        <taxon>Entelegynae</taxon>
        <taxon>Araneoidea</taxon>
        <taxon>Araneidae</taxon>
        <taxon>Araneus</taxon>
    </lineage>
</organism>
<comment type="caution">
    <text evidence="2">The sequence shown here is derived from an EMBL/GenBank/DDBJ whole genome shotgun (WGS) entry which is preliminary data.</text>
</comment>
<evidence type="ECO:0000256" key="1">
    <source>
        <dbReference type="SAM" id="MobiDB-lite"/>
    </source>
</evidence>
<feature type="compositionally biased region" description="Basic and acidic residues" evidence="1">
    <location>
        <begin position="1"/>
        <end position="11"/>
    </location>
</feature>
<protein>
    <submittedName>
        <fullName evidence="2">Uncharacterized protein</fullName>
    </submittedName>
</protein>
<dbReference type="EMBL" id="BGPR01018464">
    <property type="protein sequence ID" value="GBN79239.1"/>
    <property type="molecule type" value="Genomic_DNA"/>
</dbReference>
<reference evidence="2 3" key="1">
    <citation type="journal article" date="2019" name="Sci. Rep.">
        <title>Orb-weaving spider Araneus ventricosus genome elucidates the spidroin gene catalogue.</title>
        <authorList>
            <person name="Kono N."/>
            <person name="Nakamura H."/>
            <person name="Ohtoshi R."/>
            <person name="Moran D.A.P."/>
            <person name="Shinohara A."/>
            <person name="Yoshida Y."/>
            <person name="Fujiwara M."/>
            <person name="Mori M."/>
            <person name="Tomita M."/>
            <person name="Arakawa K."/>
        </authorList>
    </citation>
    <scope>NUCLEOTIDE SEQUENCE [LARGE SCALE GENOMIC DNA]</scope>
</reference>